<organism evidence="2 3">
    <name type="scientific">Eragrostis curvula</name>
    <name type="common">weeping love grass</name>
    <dbReference type="NCBI Taxonomy" id="38414"/>
    <lineage>
        <taxon>Eukaryota</taxon>
        <taxon>Viridiplantae</taxon>
        <taxon>Streptophyta</taxon>
        <taxon>Embryophyta</taxon>
        <taxon>Tracheophyta</taxon>
        <taxon>Spermatophyta</taxon>
        <taxon>Magnoliopsida</taxon>
        <taxon>Liliopsida</taxon>
        <taxon>Poales</taxon>
        <taxon>Poaceae</taxon>
        <taxon>PACMAD clade</taxon>
        <taxon>Chloridoideae</taxon>
        <taxon>Eragrostideae</taxon>
        <taxon>Eragrostidinae</taxon>
        <taxon>Eragrostis</taxon>
    </lineage>
</organism>
<feature type="region of interest" description="Disordered" evidence="1">
    <location>
        <begin position="367"/>
        <end position="456"/>
    </location>
</feature>
<protein>
    <submittedName>
        <fullName evidence="2">Uncharacterized protein</fullName>
    </submittedName>
</protein>
<feature type="region of interest" description="Disordered" evidence="1">
    <location>
        <begin position="1"/>
        <end position="25"/>
    </location>
</feature>
<sequence>MTLAKRRRGERAGSRAAKRQDRTANPQGQRLYLIFDDWPWGYSIREVNLSPPTSHQTQPAASGKGAVRRLPEAFIRLEAPRGHAMYFSAVGTRIVATHPRNSFDEEMDPDGFVPIVDVRSRGVTFGPGQLYPDDPIFLPVGAGLYALDICRFSMLSLEPLWPPRLENPFCSSYSWLWGELPTPPFDRVAITFYAVHADEQTILISTDSSYLLHNDQSTEGAATDERTAESDAAVATFTFNTKERFWKRLSEWTLPFHGRAHFVHCLKAFVGLSKDPATQGHLCACEVTATDLPPAWKLSKEKLFSEEPAETHVGATLVYMGGSKFCLVQCVSIEDDNSDDLEHLEEKGDGIADGQEQLKEGDGIADGQEQLEGEGDGIADGQEQLEGEGDGIADGPEQLEGEGDGTADGQEQLKEGDNTADEEQLEEGDGTVDQEQLEEGDDTAEQEELKEGGEVPRCPSSYIYRLTTFSLGYDDNGDLTTGESCRVQCYKVPEETTERFFQTDPVAFWL</sequence>
<dbReference type="Gramene" id="TVU45963">
    <property type="protein sequence ID" value="TVU45963"/>
    <property type="gene ID" value="EJB05_05473"/>
</dbReference>
<reference evidence="2 3" key="1">
    <citation type="journal article" date="2019" name="Sci. Rep.">
        <title>A high-quality genome of Eragrostis curvula grass provides insights into Poaceae evolution and supports new strategies to enhance forage quality.</title>
        <authorList>
            <person name="Carballo J."/>
            <person name="Santos B.A.C.M."/>
            <person name="Zappacosta D."/>
            <person name="Garbus I."/>
            <person name="Selva J.P."/>
            <person name="Gallo C.A."/>
            <person name="Diaz A."/>
            <person name="Albertini E."/>
            <person name="Caccamo M."/>
            <person name="Echenique V."/>
        </authorList>
    </citation>
    <scope>NUCLEOTIDE SEQUENCE [LARGE SCALE GENOMIC DNA]</scope>
    <source>
        <strain evidence="3">cv. Victoria</strain>
        <tissue evidence="2">Leaf</tissue>
    </source>
</reference>
<feature type="compositionally biased region" description="Acidic residues" evidence="1">
    <location>
        <begin position="418"/>
        <end position="446"/>
    </location>
</feature>
<dbReference type="Pfam" id="PF07893">
    <property type="entry name" value="DUF1668"/>
    <property type="match status" value="1"/>
</dbReference>
<feature type="compositionally biased region" description="Basic and acidic residues" evidence="1">
    <location>
        <begin position="10"/>
        <end position="22"/>
    </location>
</feature>
<dbReference type="Proteomes" id="UP000324897">
    <property type="component" value="Chromosome 5"/>
</dbReference>
<dbReference type="PANTHER" id="PTHR33085">
    <property type="entry name" value="OS12G0113100 PROTEIN-RELATED"/>
    <property type="match status" value="1"/>
</dbReference>
<name>A0A5J9WD80_9POAL</name>
<dbReference type="AlphaFoldDB" id="A0A5J9WD80"/>
<keyword evidence="3" id="KW-1185">Reference proteome</keyword>
<dbReference type="PANTHER" id="PTHR33085:SF42">
    <property type="entry name" value="DUF1618 DOMAIN-CONTAINING PROTEIN"/>
    <property type="match status" value="1"/>
</dbReference>
<evidence type="ECO:0000313" key="2">
    <source>
        <dbReference type="EMBL" id="TVU45963.1"/>
    </source>
</evidence>
<gene>
    <name evidence="2" type="ORF">EJB05_05473</name>
</gene>
<dbReference type="EMBL" id="RWGY01000004">
    <property type="protein sequence ID" value="TVU45963.1"/>
    <property type="molecule type" value="Genomic_DNA"/>
</dbReference>
<evidence type="ECO:0000256" key="1">
    <source>
        <dbReference type="SAM" id="MobiDB-lite"/>
    </source>
</evidence>
<feature type="non-terminal residue" evidence="2">
    <location>
        <position position="1"/>
    </location>
</feature>
<feature type="compositionally biased region" description="Acidic residues" evidence="1">
    <location>
        <begin position="369"/>
        <end position="405"/>
    </location>
</feature>
<comment type="caution">
    <text evidence="2">The sequence shown here is derived from an EMBL/GenBank/DDBJ whole genome shotgun (WGS) entry which is preliminary data.</text>
</comment>
<dbReference type="InterPro" id="IPR012871">
    <property type="entry name" value="DUF1668_ORYSA"/>
</dbReference>
<accession>A0A5J9WD80</accession>
<proteinExistence type="predicted"/>
<evidence type="ECO:0000313" key="3">
    <source>
        <dbReference type="Proteomes" id="UP000324897"/>
    </source>
</evidence>
<dbReference type="OrthoDB" id="635005at2759"/>